<comment type="caution">
    <text evidence="1">The sequence shown here is derived from an EMBL/GenBank/DDBJ whole genome shotgun (WGS) entry which is preliminary data.</text>
</comment>
<name>A0A7J6VLC3_THATH</name>
<gene>
    <name evidence="1" type="ORF">FRX31_025016</name>
</gene>
<accession>A0A7J6VLC3</accession>
<keyword evidence="2" id="KW-1185">Reference proteome</keyword>
<sequence length="65" mass="7555">NSPSSPTKDFWSMIRFFLGYKLVGVEVDLFFRARANNLSSLRSSLIIYMVKYLKKILSSNYINLT</sequence>
<organism evidence="1 2">
    <name type="scientific">Thalictrum thalictroides</name>
    <name type="common">Rue-anemone</name>
    <name type="synonym">Anemone thalictroides</name>
    <dbReference type="NCBI Taxonomy" id="46969"/>
    <lineage>
        <taxon>Eukaryota</taxon>
        <taxon>Viridiplantae</taxon>
        <taxon>Streptophyta</taxon>
        <taxon>Embryophyta</taxon>
        <taxon>Tracheophyta</taxon>
        <taxon>Spermatophyta</taxon>
        <taxon>Magnoliopsida</taxon>
        <taxon>Ranunculales</taxon>
        <taxon>Ranunculaceae</taxon>
        <taxon>Thalictroideae</taxon>
        <taxon>Thalictrum</taxon>
    </lineage>
</organism>
<feature type="non-terminal residue" evidence="1">
    <location>
        <position position="1"/>
    </location>
</feature>
<dbReference type="AlphaFoldDB" id="A0A7J6VLC3"/>
<evidence type="ECO:0000313" key="1">
    <source>
        <dbReference type="EMBL" id="KAF5185398.1"/>
    </source>
</evidence>
<proteinExistence type="predicted"/>
<protein>
    <submittedName>
        <fullName evidence="1">Uncharacterized protein</fullName>
    </submittedName>
</protein>
<evidence type="ECO:0000313" key="2">
    <source>
        <dbReference type="Proteomes" id="UP000554482"/>
    </source>
</evidence>
<dbReference type="EMBL" id="JABWDY010030758">
    <property type="protein sequence ID" value="KAF5185398.1"/>
    <property type="molecule type" value="Genomic_DNA"/>
</dbReference>
<reference evidence="1 2" key="1">
    <citation type="submission" date="2020-06" db="EMBL/GenBank/DDBJ databases">
        <title>Transcriptomic and genomic resources for Thalictrum thalictroides and T. hernandezii: Facilitating candidate gene discovery in an emerging model plant lineage.</title>
        <authorList>
            <person name="Arias T."/>
            <person name="Riano-Pachon D.M."/>
            <person name="Di Stilio V.S."/>
        </authorList>
    </citation>
    <scope>NUCLEOTIDE SEQUENCE [LARGE SCALE GENOMIC DNA]</scope>
    <source>
        <strain evidence="2">cv. WT478/WT964</strain>
        <tissue evidence="1">Leaves</tissue>
    </source>
</reference>
<dbReference type="Proteomes" id="UP000554482">
    <property type="component" value="Unassembled WGS sequence"/>
</dbReference>